<feature type="transmembrane region" description="Helical" evidence="18">
    <location>
        <begin position="53"/>
        <end position="70"/>
    </location>
</feature>
<feature type="transmembrane region" description="Helical" evidence="18">
    <location>
        <begin position="230"/>
        <end position="251"/>
    </location>
</feature>
<keyword evidence="10" id="KW-0249">Electron transport</keyword>
<organism evidence="21">
    <name type="scientific">Cyrtarachne nagasakiensis</name>
    <dbReference type="NCBI Taxonomy" id="386110"/>
    <lineage>
        <taxon>Eukaryota</taxon>
        <taxon>Metazoa</taxon>
        <taxon>Ecdysozoa</taxon>
        <taxon>Arthropoda</taxon>
        <taxon>Chelicerata</taxon>
        <taxon>Arachnida</taxon>
        <taxon>Araneae</taxon>
        <taxon>Araneomorphae</taxon>
        <taxon>Entelegynae</taxon>
        <taxon>Araneoidea</taxon>
        <taxon>Araneidae</taxon>
        <taxon>Cyrtarachne</taxon>
    </lineage>
</organism>
<name>A0A0U2KNH7_9ARAC</name>
<dbReference type="GeneID" id="26047978"/>
<keyword evidence="8" id="KW-0999">Mitochondrion inner membrane</keyword>
<evidence type="ECO:0000256" key="2">
    <source>
        <dbReference type="ARBA" id="ARBA00004448"/>
    </source>
</evidence>
<comment type="catalytic activity">
    <reaction evidence="17">
        <text>a ubiquinone + NADH + 5 H(+)(in) = a ubiquinol + NAD(+) + 4 H(+)(out)</text>
        <dbReference type="Rhea" id="RHEA:29091"/>
        <dbReference type="Rhea" id="RHEA-COMP:9565"/>
        <dbReference type="Rhea" id="RHEA-COMP:9566"/>
        <dbReference type="ChEBI" id="CHEBI:15378"/>
        <dbReference type="ChEBI" id="CHEBI:16389"/>
        <dbReference type="ChEBI" id="CHEBI:17976"/>
        <dbReference type="ChEBI" id="CHEBI:57540"/>
        <dbReference type="ChEBI" id="CHEBI:57945"/>
        <dbReference type="EC" id="7.1.1.2"/>
    </reaction>
</comment>
<evidence type="ECO:0000256" key="15">
    <source>
        <dbReference type="ARBA" id="ARBA00023136"/>
    </source>
</evidence>
<evidence type="ECO:0000256" key="7">
    <source>
        <dbReference type="ARBA" id="ARBA00022692"/>
    </source>
</evidence>
<accession>A0A0U2KNH7</accession>
<dbReference type="RefSeq" id="YP_009172224.1">
    <property type="nucleotide sequence ID" value="NC_028077.1"/>
</dbReference>
<proteinExistence type="predicted"/>
<dbReference type="GO" id="GO:0042773">
    <property type="term" value="P:ATP synthesis coupled electron transport"/>
    <property type="evidence" value="ECO:0007669"/>
    <property type="project" value="InterPro"/>
</dbReference>
<feature type="transmembrane region" description="Helical" evidence="18">
    <location>
        <begin position="204"/>
        <end position="224"/>
    </location>
</feature>
<evidence type="ECO:0000256" key="5">
    <source>
        <dbReference type="ARBA" id="ARBA00022448"/>
    </source>
</evidence>
<dbReference type="GO" id="GO:0015990">
    <property type="term" value="P:electron transport coupled proton transport"/>
    <property type="evidence" value="ECO:0007669"/>
    <property type="project" value="TreeGrafter"/>
</dbReference>
<keyword evidence="14 21" id="KW-0496">Mitochondrion</keyword>
<evidence type="ECO:0000256" key="17">
    <source>
        <dbReference type="ARBA" id="ARBA00049551"/>
    </source>
</evidence>
<evidence type="ECO:0000313" key="21">
    <source>
        <dbReference type="EMBL" id="ALF36381.1"/>
    </source>
</evidence>
<feature type="transmembrane region" description="Helical" evidence="18">
    <location>
        <begin position="438"/>
        <end position="460"/>
    </location>
</feature>
<dbReference type="InterPro" id="IPR001750">
    <property type="entry name" value="ND/Mrp_TM"/>
</dbReference>
<dbReference type="GO" id="GO:0005743">
    <property type="term" value="C:mitochondrial inner membrane"/>
    <property type="evidence" value="ECO:0007669"/>
    <property type="project" value="UniProtKB-SubCell"/>
</dbReference>
<evidence type="ECO:0000256" key="14">
    <source>
        <dbReference type="ARBA" id="ARBA00023128"/>
    </source>
</evidence>
<geneLocation type="mitochondrion" evidence="21"/>
<dbReference type="EMBL" id="KR259802">
    <property type="protein sequence ID" value="ALF36381.1"/>
    <property type="molecule type" value="Genomic_DNA"/>
</dbReference>
<keyword evidence="6" id="KW-0679">Respiratory chain</keyword>
<feature type="transmembrane region" description="Helical" evidence="18">
    <location>
        <begin position="272"/>
        <end position="304"/>
    </location>
</feature>
<dbReference type="PANTHER" id="PTHR42829:SF2">
    <property type="entry name" value="NADH-UBIQUINONE OXIDOREDUCTASE CHAIN 5"/>
    <property type="match status" value="1"/>
</dbReference>
<dbReference type="PRINTS" id="PR01434">
    <property type="entry name" value="NADHDHGNASE5"/>
</dbReference>
<dbReference type="AlphaFoldDB" id="A0A0U2KNH7"/>
<gene>
    <name evidence="21" type="primary">ND5</name>
</gene>
<evidence type="ECO:0000256" key="11">
    <source>
        <dbReference type="ARBA" id="ARBA00022989"/>
    </source>
</evidence>
<evidence type="ECO:0000256" key="8">
    <source>
        <dbReference type="ARBA" id="ARBA00022792"/>
    </source>
</evidence>
<keyword evidence="12" id="KW-0520">NAD</keyword>
<evidence type="ECO:0000256" key="1">
    <source>
        <dbReference type="ARBA" id="ARBA00003257"/>
    </source>
</evidence>
<evidence type="ECO:0000256" key="6">
    <source>
        <dbReference type="ARBA" id="ARBA00022660"/>
    </source>
</evidence>
<keyword evidence="15 18" id="KW-0472">Membrane</keyword>
<feature type="transmembrane region" description="Helical" evidence="18">
    <location>
        <begin position="82"/>
        <end position="98"/>
    </location>
</feature>
<evidence type="ECO:0000259" key="20">
    <source>
        <dbReference type="Pfam" id="PF06455"/>
    </source>
</evidence>
<dbReference type="EC" id="7.1.1.2" evidence="3"/>
<feature type="transmembrane region" description="Helical" evidence="18">
    <location>
        <begin position="104"/>
        <end position="123"/>
    </location>
</feature>
<dbReference type="InterPro" id="IPR003945">
    <property type="entry name" value="NU5C-like"/>
</dbReference>
<comment type="subcellular location">
    <subcellularLocation>
        <location evidence="2">Mitochondrion inner membrane</location>
        <topology evidence="2">Multi-pass membrane protein</topology>
    </subcellularLocation>
</comment>
<feature type="transmembrane region" description="Helical" evidence="18">
    <location>
        <begin position="407"/>
        <end position="426"/>
    </location>
</feature>
<feature type="domain" description="NADH dehydrogenase subunit 5 C-terminal" evidence="20">
    <location>
        <begin position="378"/>
        <end position="545"/>
    </location>
</feature>
<protein>
    <recommendedName>
        <fullName evidence="4">NADH-ubiquinone oxidoreductase chain 5</fullName>
        <ecNumber evidence="3">7.1.1.2</ecNumber>
    </recommendedName>
    <alternativeName>
        <fullName evidence="16">NADH dehydrogenase subunit 5</fullName>
    </alternativeName>
</protein>
<sequence>MFQSMIMFLFSFPLLFFSIFLLFNSTFISLEIPLISIFNMNIPISILLDWTSMLFLFTVMFILSMILLFSMEYIPNLEHKQFFMLLLMFVLSMSFLILSDNIIFILLGWDGLGLTSFILVVYYQNFNSASSGSITIFSNRIGDILILISIALLTSVCNWNFIMNEKFPMIVLFFLMFAACSKSAQFPFSAWLPAAMAAPTPISALVHSSTLVTAGVYILIRIMNNPHPNLMFLLLMISSMTAIYASMAANWEMDMKKIIALSTLSQIAMMMFAISLGAISMAFFHLIIHAMFKSMMFLCAGFIIHTFNYQDMRKMGTLNVNSPLISSMFGISSLSLMGIPFMSGFFSKDPIIETILISNTFSFISTLMIFSIGLTSAYTIRMMLFTMKFYNKFKPDFIYFNHSFMEYSIMIMAPLSILFGNMMMWVSIPEQNLILPNFMKLSIILVLFMGLFTGTSLFYYSNKYILLGQAAISLWFNHILTALPFKYFSKIMNIMMMNDKNWQETYGPKYCYNFSTNISNIPDKMMNQLMFIIMILTMSPILMFLL</sequence>
<evidence type="ECO:0000256" key="10">
    <source>
        <dbReference type="ARBA" id="ARBA00022982"/>
    </source>
</evidence>
<dbReference type="Pfam" id="PF06455">
    <property type="entry name" value="NADH5_C"/>
    <property type="match status" value="1"/>
</dbReference>
<keyword evidence="5" id="KW-0813">Transport</keyword>
<keyword evidence="9" id="KW-1278">Translocase</keyword>
<evidence type="ECO:0000256" key="9">
    <source>
        <dbReference type="ARBA" id="ARBA00022967"/>
    </source>
</evidence>
<dbReference type="PANTHER" id="PTHR42829">
    <property type="entry name" value="NADH-UBIQUINONE OXIDOREDUCTASE CHAIN 5"/>
    <property type="match status" value="1"/>
</dbReference>
<keyword evidence="11 18" id="KW-1133">Transmembrane helix</keyword>
<evidence type="ECO:0000256" key="13">
    <source>
        <dbReference type="ARBA" id="ARBA00023075"/>
    </source>
</evidence>
<evidence type="ECO:0000256" key="4">
    <source>
        <dbReference type="ARBA" id="ARBA00021096"/>
    </source>
</evidence>
<evidence type="ECO:0000256" key="12">
    <source>
        <dbReference type="ARBA" id="ARBA00023027"/>
    </source>
</evidence>
<feature type="transmembrane region" description="Helical" evidence="18">
    <location>
        <begin position="144"/>
        <end position="163"/>
    </location>
</feature>
<reference evidence="21" key="1">
    <citation type="journal article" date="2015" name="Mitochondrial DNA">
        <title>The complete mitochondrial genomes of two orb-weaving spider Cyrtarachne nagasakiensis (Strand, 1918) and Hypsosinga pygmaea (Sundevall, 1831) (Araneae: Araneidae).</title>
        <authorList>
            <person name="Li C."/>
            <person name="Wang Z.L."/>
            <person name="Fang W.Y."/>
            <person name="Yu X.P."/>
        </authorList>
    </citation>
    <scope>NUCLEOTIDE SEQUENCE</scope>
</reference>
<feature type="domain" description="NADH:quinone oxidoreductase/Mrp antiporter transmembrane" evidence="19">
    <location>
        <begin position="99"/>
        <end position="371"/>
    </location>
</feature>
<keyword evidence="13" id="KW-0830">Ubiquinone</keyword>
<evidence type="ECO:0000256" key="16">
    <source>
        <dbReference type="ARBA" id="ARBA00031027"/>
    </source>
</evidence>
<feature type="transmembrane region" description="Helical" evidence="18">
    <location>
        <begin position="169"/>
        <end position="192"/>
    </location>
</feature>
<feature type="transmembrane region" description="Helical" evidence="18">
    <location>
        <begin position="324"/>
        <end position="346"/>
    </location>
</feature>
<evidence type="ECO:0000259" key="19">
    <source>
        <dbReference type="Pfam" id="PF00361"/>
    </source>
</evidence>
<dbReference type="Pfam" id="PF00361">
    <property type="entry name" value="Proton_antipo_M"/>
    <property type="match status" value="1"/>
</dbReference>
<comment type="function">
    <text evidence="1">Core subunit of the mitochondrial membrane respiratory chain NADH dehydrogenase (Complex I) that is believed to belong to the minimal assembly required for catalysis. Complex I functions in the transfer of electrons from NADH to the respiratory chain. The immediate electron acceptor for the enzyme is believed to be ubiquinone.</text>
</comment>
<evidence type="ECO:0000256" key="3">
    <source>
        <dbReference type="ARBA" id="ARBA00012944"/>
    </source>
</evidence>
<keyword evidence="7 18" id="KW-0812">Transmembrane</keyword>
<dbReference type="GO" id="GO:0008137">
    <property type="term" value="F:NADH dehydrogenase (ubiquinone) activity"/>
    <property type="evidence" value="ECO:0007669"/>
    <property type="project" value="UniProtKB-EC"/>
</dbReference>
<evidence type="ECO:0000256" key="18">
    <source>
        <dbReference type="SAM" id="Phobius"/>
    </source>
</evidence>
<feature type="transmembrane region" description="Helical" evidence="18">
    <location>
        <begin position="529"/>
        <end position="545"/>
    </location>
</feature>
<dbReference type="InterPro" id="IPR010934">
    <property type="entry name" value="NADH_DH_su5_C"/>
</dbReference>
<feature type="transmembrane region" description="Helical" evidence="18">
    <location>
        <begin position="466"/>
        <end position="488"/>
    </location>
</feature>
<dbReference type="GO" id="GO:0003954">
    <property type="term" value="F:NADH dehydrogenase activity"/>
    <property type="evidence" value="ECO:0007669"/>
    <property type="project" value="TreeGrafter"/>
</dbReference>
<dbReference type="CTD" id="4540"/>